<name>A0A545TUH4_9PROT</name>
<dbReference type="AlphaFoldDB" id="A0A545TUH4"/>
<dbReference type="EMBL" id="VHSH01000003">
    <property type="protein sequence ID" value="TQV80862.1"/>
    <property type="molecule type" value="Genomic_DNA"/>
</dbReference>
<dbReference type="OrthoDB" id="8479619at2"/>
<dbReference type="RefSeq" id="WP_142896576.1">
    <property type="nucleotide sequence ID" value="NZ_ML660054.1"/>
</dbReference>
<dbReference type="Proteomes" id="UP000315252">
    <property type="component" value="Unassembled WGS sequence"/>
</dbReference>
<protein>
    <submittedName>
        <fullName evidence="2">Uncharacterized protein</fullName>
    </submittedName>
</protein>
<evidence type="ECO:0000313" key="3">
    <source>
        <dbReference type="Proteomes" id="UP000315252"/>
    </source>
</evidence>
<comment type="caution">
    <text evidence="2">The sequence shown here is derived from an EMBL/GenBank/DDBJ whole genome shotgun (WGS) entry which is preliminary data.</text>
</comment>
<accession>A0A545TUH4</accession>
<proteinExistence type="predicted"/>
<evidence type="ECO:0000256" key="1">
    <source>
        <dbReference type="SAM" id="MobiDB-lite"/>
    </source>
</evidence>
<gene>
    <name evidence="2" type="ORF">FKG95_11990</name>
</gene>
<feature type="region of interest" description="Disordered" evidence="1">
    <location>
        <begin position="1"/>
        <end position="22"/>
    </location>
</feature>
<organism evidence="2 3">
    <name type="scientific">Denitrobaculum tricleocarpae</name>
    <dbReference type="NCBI Taxonomy" id="2591009"/>
    <lineage>
        <taxon>Bacteria</taxon>
        <taxon>Pseudomonadati</taxon>
        <taxon>Pseudomonadota</taxon>
        <taxon>Alphaproteobacteria</taxon>
        <taxon>Rhodospirillales</taxon>
        <taxon>Rhodospirillaceae</taxon>
        <taxon>Denitrobaculum</taxon>
    </lineage>
</organism>
<keyword evidence="3" id="KW-1185">Reference proteome</keyword>
<reference evidence="2 3" key="1">
    <citation type="submission" date="2019-06" db="EMBL/GenBank/DDBJ databases">
        <title>Whole genome sequence for Rhodospirillaceae sp. R148.</title>
        <authorList>
            <person name="Wang G."/>
        </authorList>
    </citation>
    <scope>NUCLEOTIDE SEQUENCE [LARGE SCALE GENOMIC DNA]</scope>
    <source>
        <strain evidence="2 3">R148</strain>
    </source>
</reference>
<sequence>MSVMLKSPLPKQPEAVGSDSTSLSELEVERLTAMGDKMIALGLAGHCVPLATDAGEQVVAILDTEGERILCAFGKIGAVYCAIDADSKVLGHGETLEDVLAVFPYVFGPHPELADIPT</sequence>
<evidence type="ECO:0000313" key="2">
    <source>
        <dbReference type="EMBL" id="TQV80862.1"/>
    </source>
</evidence>